<protein>
    <submittedName>
        <fullName evidence="5">Outer membrane beta-barrel family protein</fullName>
    </submittedName>
</protein>
<evidence type="ECO:0000313" key="6">
    <source>
        <dbReference type="Proteomes" id="UP001232001"/>
    </source>
</evidence>
<organism evidence="5 6">
    <name type="scientific">Tenacibaculum tangerinum</name>
    <dbReference type="NCBI Taxonomy" id="3038772"/>
    <lineage>
        <taxon>Bacteria</taxon>
        <taxon>Pseudomonadati</taxon>
        <taxon>Bacteroidota</taxon>
        <taxon>Flavobacteriia</taxon>
        <taxon>Flavobacteriales</taxon>
        <taxon>Flavobacteriaceae</taxon>
        <taxon>Tenacibaculum</taxon>
    </lineage>
</organism>
<accession>A0ABY8L2A1</accession>
<dbReference type="Pfam" id="PF14905">
    <property type="entry name" value="OMP_b-brl_3"/>
    <property type="match status" value="1"/>
</dbReference>
<dbReference type="InterPro" id="IPR036942">
    <property type="entry name" value="Beta-barrel_TonB_sf"/>
</dbReference>
<evidence type="ECO:0000256" key="2">
    <source>
        <dbReference type="ARBA" id="ARBA00023136"/>
    </source>
</evidence>
<name>A0ABY8L2A1_9FLAO</name>
<dbReference type="RefSeq" id="WP_279650101.1">
    <property type="nucleotide sequence ID" value="NZ_CP122539.1"/>
</dbReference>
<dbReference type="SUPFAM" id="SSF49464">
    <property type="entry name" value="Carboxypeptidase regulatory domain-like"/>
    <property type="match status" value="1"/>
</dbReference>
<evidence type="ECO:0000259" key="4">
    <source>
        <dbReference type="Pfam" id="PF14905"/>
    </source>
</evidence>
<sequence>MNKYLCGILKFIWCYIRTIKIAKHETNFFLIVLTFFCIKKVSSQNIEIEGNILDKENIPIEYASVIAYKLPDSLLLGHATTNEAGKFKLIISANKIKKGATSLLKVDSYGFMPFSKELILDKDTNIGTVVLEDIGQLEEVVIRSEKKQVTIEGTEKSIDPSKNLLSQNGSAIEVLSQVPGVWINRDGELILNGKKGVTVMINGQPQILNTEGLNAVLRSIDAQSVKNILVNTLPSAKNDATGAAGTIDIKIQEKQSNGIDSNVSLATHFRNETNLLGSWNMRVKQNKWYIGTSIGFSNTSRLLDVDNIFWYRNNGLETDADIIQNQGFRNKNFNSTIKYEVNDKNVIGLLVNGFDNKTENPVVTTTHIRPINSEVFHFADSISITDSQNKERLKSISSGLFWKHDAENGNSLYLSTDYSVYNKSFDVEAQTSLSLYDTPQNILRDDVVNFSIPYDVSIFSSKLDYSIPLKEQHLLELGVKYSNTENNSRREFSFSSSPEISESSFDYNEDIFSVFTNYSGQKNFDKNITTVNYQLGLRLEHTNPDFNFSDSNLVTMSDYTRLFPSANLSLVFKSNNALTFGYNRRIQRPLYNELSPFVYYLSDYISREGNATLIPEDIHNFLVSYTFNKGKGNIELNYSHTLDKITQMPFQNAEDFSVILQNVNIQKRQNFSATGIFQNKINHWWKITNTISGVFDRYYQDDFEGSSLDMNKLSVSCNVVNNFSISKDLKAQITGLYLSPFIDGLYETSDYFMMSVGLKKSFLKDKLNLNLELQDIFNTYKDDVNVNFNSLQSRFIQKIDTRIFKISLTYNFKSGTKINKASEKQSNESEKSRVN</sequence>
<gene>
    <name evidence="5" type="ORF">P8625_08805</name>
</gene>
<feature type="domain" description="Outer membrane protein beta-barrel" evidence="4">
    <location>
        <begin position="407"/>
        <end position="810"/>
    </location>
</feature>
<evidence type="ECO:0000256" key="1">
    <source>
        <dbReference type="ARBA" id="ARBA00004442"/>
    </source>
</evidence>
<dbReference type="SUPFAM" id="SSF56935">
    <property type="entry name" value="Porins"/>
    <property type="match status" value="1"/>
</dbReference>
<dbReference type="Proteomes" id="UP001232001">
    <property type="component" value="Chromosome"/>
</dbReference>
<keyword evidence="6" id="KW-1185">Reference proteome</keyword>
<keyword evidence="3" id="KW-0998">Cell outer membrane</keyword>
<dbReference type="InterPro" id="IPR008969">
    <property type="entry name" value="CarboxyPept-like_regulatory"/>
</dbReference>
<keyword evidence="2" id="KW-0472">Membrane</keyword>
<reference evidence="5 6" key="1">
    <citation type="submission" date="2023-04" db="EMBL/GenBank/DDBJ databases">
        <title>Tenacibaculum tangerinum sp. nov., isolated from sea tidal flat of South Korea.</title>
        <authorList>
            <person name="Lee S.H."/>
            <person name="Kim J.-J."/>
        </authorList>
    </citation>
    <scope>NUCLEOTIDE SEQUENCE [LARGE SCALE GENOMIC DNA]</scope>
    <source>
        <strain evidence="5 6">GRR-S3-23</strain>
    </source>
</reference>
<dbReference type="EMBL" id="CP122539">
    <property type="protein sequence ID" value="WGH74220.1"/>
    <property type="molecule type" value="Genomic_DNA"/>
</dbReference>
<dbReference type="PANTHER" id="PTHR40980">
    <property type="entry name" value="PLUG DOMAIN-CONTAINING PROTEIN"/>
    <property type="match status" value="1"/>
</dbReference>
<dbReference type="PANTHER" id="PTHR40980:SF4">
    <property type="entry name" value="TONB-DEPENDENT RECEPTOR-LIKE BETA-BARREL DOMAIN-CONTAINING PROTEIN"/>
    <property type="match status" value="1"/>
</dbReference>
<dbReference type="InterPro" id="IPR041700">
    <property type="entry name" value="OMP_b-brl_3"/>
</dbReference>
<proteinExistence type="predicted"/>
<evidence type="ECO:0000313" key="5">
    <source>
        <dbReference type="EMBL" id="WGH74220.1"/>
    </source>
</evidence>
<evidence type="ECO:0000256" key="3">
    <source>
        <dbReference type="ARBA" id="ARBA00023237"/>
    </source>
</evidence>
<comment type="subcellular location">
    <subcellularLocation>
        <location evidence="1">Cell outer membrane</location>
    </subcellularLocation>
</comment>
<dbReference type="Gene3D" id="2.40.170.20">
    <property type="entry name" value="TonB-dependent receptor, beta-barrel domain"/>
    <property type="match status" value="1"/>
</dbReference>